<protein>
    <submittedName>
        <fullName evidence="1">Uncharacterized protein</fullName>
    </submittedName>
</protein>
<sequence>MIEVLYEQDEEYTEVFEAFKSEPNWKVEDKKDEHYFLKLLGFDINNRKSSSHNRWETTKNF</sequence>
<dbReference type="Proteomes" id="UP001497535">
    <property type="component" value="Unassembled WGS sequence"/>
</dbReference>
<comment type="caution">
    <text evidence="1">The sequence shown here is derived from an EMBL/GenBank/DDBJ whole genome shotgun (WGS) entry which is preliminary data.</text>
</comment>
<gene>
    <name evidence="1" type="ORF">MENTE1834_LOCUS20199</name>
</gene>
<name>A0ACB0Z3F5_MELEN</name>
<evidence type="ECO:0000313" key="1">
    <source>
        <dbReference type="EMBL" id="CAK5073521.1"/>
    </source>
</evidence>
<proteinExistence type="predicted"/>
<organism evidence="1 2">
    <name type="scientific">Meloidogyne enterolobii</name>
    <name type="common">Root-knot nematode worm</name>
    <name type="synonym">Meloidogyne mayaguensis</name>
    <dbReference type="NCBI Taxonomy" id="390850"/>
    <lineage>
        <taxon>Eukaryota</taxon>
        <taxon>Metazoa</taxon>
        <taxon>Ecdysozoa</taxon>
        <taxon>Nematoda</taxon>
        <taxon>Chromadorea</taxon>
        <taxon>Rhabditida</taxon>
        <taxon>Tylenchina</taxon>
        <taxon>Tylenchomorpha</taxon>
        <taxon>Tylenchoidea</taxon>
        <taxon>Meloidogynidae</taxon>
        <taxon>Meloidogyninae</taxon>
        <taxon>Meloidogyne</taxon>
    </lineage>
</organism>
<evidence type="ECO:0000313" key="2">
    <source>
        <dbReference type="Proteomes" id="UP001497535"/>
    </source>
</evidence>
<keyword evidence="2" id="KW-1185">Reference proteome</keyword>
<dbReference type="EMBL" id="CAVMJV010000024">
    <property type="protein sequence ID" value="CAK5073521.1"/>
    <property type="molecule type" value="Genomic_DNA"/>
</dbReference>
<accession>A0ACB0Z3F5</accession>
<reference evidence="1" key="1">
    <citation type="submission" date="2023-11" db="EMBL/GenBank/DDBJ databases">
        <authorList>
            <person name="Poullet M."/>
        </authorList>
    </citation>
    <scope>NUCLEOTIDE SEQUENCE</scope>
    <source>
        <strain evidence="1">E1834</strain>
    </source>
</reference>